<dbReference type="Proteomes" id="UP000236630">
    <property type="component" value="Unassembled WGS sequence"/>
</dbReference>
<reference evidence="1 2" key="1">
    <citation type="journal article" date="2017" name="Front. Genet.">
        <title>Draft sequencing of the heterozygous diploid genome of Satsuma (Citrus unshiu Marc.) using a hybrid assembly approach.</title>
        <authorList>
            <person name="Shimizu T."/>
            <person name="Tanizawa Y."/>
            <person name="Mochizuki T."/>
            <person name="Nagasaki H."/>
            <person name="Yoshioka T."/>
            <person name="Toyoda A."/>
            <person name="Fujiyama A."/>
            <person name="Kaminuma E."/>
            <person name="Nakamura Y."/>
        </authorList>
    </citation>
    <scope>NUCLEOTIDE SEQUENCE [LARGE SCALE GENOMIC DNA]</scope>
    <source>
        <strain evidence="2">cv. Miyagawa wase</strain>
    </source>
</reference>
<organism evidence="1 2">
    <name type="scientific">Citrus unshiu</name>
    <name type="common">Satsuma mandarin</name>
    <name type="synonym">Citrus nobilis var. unshiu</name>
    <dbReference type="NCBI Taxonomy" id="55188"/>
    <lineage>
        <taxon>Eukaryota</taxon>
        <taxon>Viridiplantae</taxon>
        <taxon>Streptophyta</taxon>
        <taxon>Embryophyta</taxon>
        <taxon>Tracheophyta</taxon>
        <taxon>Spermatophyta</taxon>
        <taxon>Magnoliopsida</taxon>
        <taxon>eudicotyledons</taxon>
        <taxon>Gunneridae</taxon>
        <taxon>Pentapetalae</taxon>
        <taxon>rosids</taxon>
        <taxon>malvids</taxon>
        <taxon>Sapindales</taxon>
        <taxon>Rutaceae</taxon>
        <taxon>Aurantioideae</taxon>
        <taxon>Citrus</taxon>
    </lineage>
</organism>
<name>A0A2H5MXB0_CITUN</name>
<dbReference type="AlphaFoldDB" id="A0A2H5MXB0"/>
<keyword evidence="2" id="KW-1185">Reference proteome</keyword>
<dbReference type="EMBL" id="BDQV01001317">
    <property type="protein sequence ID" value="GAY31985.1"/>
    <property type="molecule type" value="Genomic_DNA"/>
</dbReference>
<gene>
    <name evidence="1" type="ORF">CUMW_273070</name>
</gene>
<sequence length="98" mass="11655">MDEMEEWEYGITRKENNFITPCLSSLEIRGFPKLKTLPDYLLRTSTLKKLEFWKCPVLEELPLLEDDEITDIPLLSSLEIHECPKLKCIFFKRLHCTH</sequence>
<accession>A0A2H5MXB0</accession>
<evidence type="ECO:0000313" key="1">
    <source>
        <dbReference type="EMBL" id="GAY31985.1"/>
    </source>
</evidence>
<evidence type="ECO:0000313" key="2">
    <source>
        <dbReference type="Proteomes" id="UP000236630"/>
    </source>
</evidence>
<proteinExistence type="predicted"/>
<comment type="caution">
    <text evidence="1">The sequence shown here is derived from an EMBL/GenBank/DDBJ whole genome shotgun (WGS) entry which is preliminary data.</text>
</comment>
<protein>
    <submittedName>
        <fullName evidence="1">Uncharacterized protein</fullName>
    </submittedName>
</protein>
<dbReference type="Gene3D" id="3.80.10.10">
    <property type="entry name" value="Ribonuclease Inhibitor"/>
    <property type="match status" value="1"/>
</dbReference>
<dbReference type="InterPro" id="IPR032675">
    <property type="entry name" value="LRR_dom_sf"/>
</dbReference>